<dbReference type="EMBL" id="JAAFZH010000020">
    <property type="protein sequence ID" value="NDU98730.1"/>
    <property type="molecule type" value="Genomic_DNA"/>
</dbReference>
<gene>
    <name evidence="1" type="ORF">GK108_27850</name>
</gene>
<sequence>MYKSFIRPAIVCIFLVTLSTYPTYSQLFFTNGYIVLASGDTVKGEIRERNVQLINFRPNQSATILDYVPNQLIGYYSDGINHLTVDLTEDGRTSAYFMQEQTKGYVSLYRLFKPEGNLSHALRLPDKRFIPLRGNLSLLMLSNNLTECQSPAFKQMFNVHNFYPSSYKFEQIIKAYNTCVNPTQSIQKPKKVFRYEAGLSLGAAINGWVYGAADKQNSVYYNPYVSYSPTYAVGGGGFFTVAPQKRLSAGLEILASWYKGSRSIPLTDPLNPSNVDSRLYSFSETYFALPLTGRYIFADHAIRWYLKAGLVPTLSTNVSGKYSGSSLNLDADITILNRTNIGIGYLAGIGAVIPIAKKRHINIECRTMPHFVLDGVTRTATSRSLQLMVHIPFIKNVKQ</sequence>
<protein>
    <submittedName>
        <fullName evidence="1">PorT family protein</fullName>
    </submittedName>
</protein>
<evidence type="ECO:0000313" key="1">
    <source>
        <dbReference type="EMBL" id="NDU98730.1"/>
    </source>
</evidence>
<keyword evidence="2" id="KW-1185">Reference proteome</keyword>
<proteinExistence type="predicted"/>
<evidence type="ECO:0000313" key="2">
    <source>
        <dbReference type="Proteomes" id="UP000474175"/>
    </source>
</evidence>
<dbReference type="RefSeq" id="WP_163954867.1">
    <property type="nucleotide sequence ID" value="NZ_JAAFZH010000020.1"/>
</dbReference>
<dbReference type="Proteomes" id="UP000474175">
    <property type="component" value="Unassembled WGS sequence"/>
</dbReference>
<dbReference type="AlphaFoldDB" id="A0A6L9LEE1"/>
<reference evidence="1 2" key="1">
    <citation type="submission" date="2020-02" db="EMBL/GenBank/DDBJ databases">
        <title>Draft genome sequence of two Spirosoma agri KCTC 52727 and Spirosoma terrae KCTC 52035.</title>
        <authorList>
            <person name="Rojas J."/>
            <person name="Ambika Manirajan B."/>
            <person name="Suarez C."/>
            <person name="Ratering S."/>
            <person name="Schnell S."/>
        </authorList>
    </citation>
    <scope>NUCLEOTIDE SEQUENCE [LARGE SCALE GENOMIC DNA]</scope>
    <source>
        <strain evidence="1 2">KCTC 52035</strain>
    </source>
</reference>
<organism evidence="1 2">
    <name type="scientific">Spirosoma terrae</name>
    <dbReference type="NCBI Taxonomy" id="1968276"/>
    <lineage>
        <taxon>Bacteria</taxon>
        <taxon>Pseudomonadati</taxon>
        <taxon>Bacteroidota</taxon>
        <taxon>Cytophagia</taxon>
        <taxon>Cytophagales</taxon>
        <taxon>Cytophagaceae</taxon>
        <taxon>Spirosoma</taxon>
    </lineage>
</organism>
<accession>A0A6L9LEE1</accession>
<name>A0A6L9LEE1_9BACT</name>
<comment type="caution">
    <text evidence="1">The sequence shown here is derived from an EMBL/GenBank/DDBJ whole genome shotgun (WGS) entry which is preliminary data.</text>
</comment>